<evidence type="ECO:0000313" key="3">
    <source>
        <dbReference type="Proteomes" id="UP000316621"/>
    </source>
</evidence>
<dbReference type="Gene3D" id="1.20.1280.50">
    <property type="match status" value="1"/>
</dbReference>
<reference evidence="2 3" key="1">
    <citation type="journal article" date="2018" name="Science">
        <title>The opium poppy genome and morphinan production.</title>
        <authorList>
            <person name="Guo L."/>
            <person name="Winzer T."/>
            <person name="Yang X."/>
            <person name="Li Y."/>
            <person name="Ning Z."/>
            <person name="He Z."/>
            <person name="Teodor R."/>
            <person name="Lu Y."/>
            <person name="Bowser T.A."/>
            <person name="Graham I.A."/>
            <person name="Ye K."/>
        </authorList>
    </citation>
    <scope>NUCLEOTIDE SEQUENCE [LARGE SCALE GENOMIC DNA]</scope>
    <source>
        <strain evidence="3">cv. HN1</strain>
        <tissue evidence="2">Leaves</tissue>
    </source>
</reference>
<feature type="compositionally biased region" description="Low complexity" evidence="1">
    <location>
        <begin position="27"/>
        <end position="37"/>
    </location>
</feature>
<dbReference type="PANTHER" id="PTHR38926:SF81">
    <property type="entry name" value="F-BOX DOMAIN-CONTAINING PROTEIN"/>
    <property type="match status" value="1"/>
</dbReference>
<feature type="region of interest" description="Disordered" evidence="1">
    <location>
        <begin position="1"/>
        <end position="37"/>
    </location>
</feature>
<dbReference type="EMBL" id="CM010717">
    <property type="protein sequence ID" value="RZC54205.1"/>
    <property type="molecule type" value="Genomic_DNA"/>
</dbReference>
<dbReference type="Proteomes" id="UP000316621">
    <property type="component" value="Chromosome 3"/>
</dbReference>
<proteinExistence type="predicted"/>
<dbReference type="InterPro" id="IPR032675">
    <property type="entry name" value="LRR_dom_sf"/>
</dbReference>
<accession>A0A4Y7J3H9</accession>
<keyword evidence="3" id="KW-1185">Reference proteome</keyword>
<dbReference type="Gene3D" id="3.80.10.10">
    <property type="entry name" value="Ribonuclease Inhibitor"/>
    <property type="match status" value="1"/>
</dbReference>
<dbReference type="OMA" id="FVANCGR"/>
<evidence type="ECO:0008006" key="4">
    <source>
        <dbReference type="Google" id="ProtNLM"/>
    </source>
</evidence>
<dbReference type="SUPFAM" id="SSF52047">
    <property type="entry name" value="RNI-like"/>
    <property type="match status" value="1"/>
</dbReference>
<name>A0A4Y7J3H9_PAPSO</name>
<organism evidence="2 3">
    <name type="scientific">Papaver somniferum</name>
    <name type="common">Opium poppy</name>
    <dbReference type="NCBI Taxonomy" id="3469"/>
    <lineage>
        <taxon>Eukaryota</taxon>
        <taxon>Viridiplantae</taxon>
        <taxon>Streptophyta</taxon>
        <taxon>Embryophyta</taxon>
        <taxon>Tracheophyta</taxon>
        <taxon>Spermatophyta</taxon>
        <taxon>Magnoliopsida</taxon>
        <taxon>Ranunculales</taxon>
        <taxon>Papaveraceae</taxon>
        <taxon>Papaveroideae</taxon>
        <taxon>Papaver</taxon>
    </lineage>
</organism>
<dbReference type="STRING" id="3469.A0A4Y7J3H9"/>
<gene>
    <name evidence="2" type="ORF">C5167_013055</name>
</gene>
<sequence>MLEKKMILSSNPMKRLKTNNTDHNEDTSTGDSSKDSSSFSGLWEGLSPEILSLIFVRIQQDELVKIVPFVCQPWREVVAGPYCWSDIDIEQWCRRCNDSSKIDLVVRKLIRRSRGHFHRLSVYKLSNFGFTFVANCAEHLKALQIPMSGVTDKTVKKYVTSFAKLTFLDISNCLQITCKGLEILGNNCKSLTSLRRNMPPPEWEKDGKLPAAKSNDGEAMVIANTMTSLCQLELAYGRFGDLGLDALVTKCKNLTHLDILGSVCVRLDGDLLDKCERLMVFRGPWDHYDAFSDNDGDDNEAASGARTPVYSFYTLVAHTPSQPFKYSWLYFQSPHVGTRKVEQYVIGGETLLNFNCLNRTDGVCEL</sequence>
<evidence type="ECO:0000256" key="1">
    <source>
        <dbReference type="SAM" id="MobiDB-lite"/>
    </source>
</evidence>
<dbReference type="InterPro" id="IPR036047">
    <property type="entry name" value="F-box-like_dom_sf"/>
</dbReference>
<dbReference type="PANTHER" id="PTHR38926">
    <property type="entry name" value="F-BOX DOMAIN CONTAINING PROTEIN, EXPRESSED"/>
    <property type="match status" value="1"/>
</dbReference>
<evidence type="ECO:0000313" key="2">
    <source>
        <dbReference type="EMBL" id="RZC54205.1"/>
    </source>
</evidence>
<dbReference type="AlphaFoldDB" id="A0A4Y7J3H9"/>
<dbReference type="Gramene" id="RZC54205">
    <property type="protein sequence ID" value="RZC54205"/>
    <property type="gene ID" value="C5167_013055"/>
</dbReference>
<protein>
    <recommendedName>
        <fullName evidence="4">F-box domain-containing protein</fullName>
    </recommendedName>
</protein>
<dbReference type="SUPFAM" id="SSF81383">
    <property type="entry name" value="F-box domain"/>
    <property type="match status" value="1"/>
</dbReference>